<comment type="subcellular location">
    <subcellularLocation>
        <location evidence="1">Cytoplasm</location>
    </subcellularLocation>
</comment>
<dbReference type="AlphaFoldDB" id="A0A9X1XVN7"/>
<keyword evidence="2" id="KW-0963">Cytoplasm</keyword>
<dbReference type="Pfam" id="PF01814">
    <property type="entry name" value="Hemerythrin"/>
    <property type="match status" value="1"/>
</dbReference>
<dbReference type="Proteomes" id="UP001139534">
    <property type="component" value="Unassembled WGS sequence"/>
</dbReference>
<comment type="caution">
    <text evidence="6">The sequence shown here is derived from an EMBL/GenBank/DDBJ whole genome shotgun (WGS) entry which is preliminary data.</text>
</comment>
<accession>A0A9X1XVN7</accession>
<dbReference type="Pfam" id="PF04405">
    <property type="entry name" value="ScdA_N"/>
    <property type="match status" value="1"/>
</dbReference>
<reference evidence="6" key="1">
    <citation type="submission" date="2022-04" db="EMBL/GenBank/DDBJ databases">
        <authorList>
            <person name="Seo M.-J."/>
        </authorList>
    </citation>
    <scope>NUCLEOTIDE SEQUENCE</scope>
    <source>
        <strain evidence="6">MBLB2552</strain>
    </source>
</reference>
<organism evidence="6 7">
    <name type="scientific">Paenibacillus mellifer</name>
    <dbReference type="NCBI Taxonomy" id="2937794"/>
    <lineage>
        <taxon>Bacteria</taxon>
        <taxon>Bacillati</taxon>
        <taxon>Bacillota</taxon>
        <taxon>Bacilli</taxon>
        <taxon>Bacillales</taxon>
        <taxon>Paenibacillaceae</taxon>
        <taxon>Paenibacillus</taxon>
    </lineage>
</organism>
<dbReference type="Gene3D" id="1.10.3910.10">
    <property type="entry name" value="SP0561-like"/>
    <property type="match status" value="1"/>
</dbReference>
<dbReference type="GO" id="GO:0046872">
    <property type="term" value="F:metal ion binding"/>
    <property type="evidence" value="ECO:0007669"/>
    <property type="project" value="UniProtKB-KW"/>
</dbReference>
<dbReference type="InterPro" id="IPR038062">
    <property type="entry name" value="ScdA-like_N_sf"/>
</dbReference>
<dbReference type="EMBL" id="JALPRK010000002">
    <property type="protein sequence ID" value="MCK8486174.1"/>
    <property type="molecule type" value="Genomic_DNA"/>
</dbReference>
<dbReference type="NCBIfam" id="TIGR03652">
    <property type="entry name" value="FeS_repair_RIC"/>
    <property type="match status" value="1"/>
</dbReference>
<dbReference type="InterPro" id="IPR019903">
    <property type="entry name" value="RIC_family"/>
</dbReference>
<protein>
    <submittedName>
        <fullName evidence="6">Iron-sulfur cluster repair di-iron protein</fullName>
    </submittedName>
</protein>
<dbReference type="InterPro" id="IPR012312">
    <property type="entry name" value="Hemerythrin-like"/>
</dbReference>
<dbReference type="GO" id="GO:0005737">
    <property type="term" value="C:cytoplasm"/>
    <property type="evidence" value="ECO:0007669"/>
    <property type="project" value="UniProtKB-SubCell"/>
</dbReference>
<evidence type="ECO:0000313" key="7">
    <source>
        <dbReference type="Proteomes" id="UP001139534"/>
    </source>
</evidence>
<evidence type="ECO:0000256" key="1">
    <source>
        <dbReference type="ARBA" id="ARBA00004496"/>
    </source>
</evidence>
<proteinExistence type="predicted"/>
<dbReference type="PANTHER" id="PTHR36438">
    <property type="entry name" value="IRON-SULFUR CLUSTER REPAIR PROTEIN YTFE"/>
    <property type="match status" value="1"/>
</dbReference>
<feature type="domain" description="Hemerythrin-like" evidence="5">
    <location>
        <begin position="89"/>
        <end position="232"/>
    </location>
</feature>
<keyword evidence="7" id="KW-1185">Reference proteome</keyword>
<evidence type="ECO:0000256" key="2">
    <source>
        <dbReference type="ARBA" id="ARBA00022490"/>
    </source>
</evidence>
<evidence type="ECO:0000256" key="3">
    <source>
        <dbReference type="ARBA" id="ARBA00022723"/>
    </source>
</evidence>
<dbReference type="RefSeq" id="WP_248550405.1">
    <property type="nucleotide sequence ID" value="NZ_JALPRK010000002.1"/>
</dbReference>
<evidence type="ECO:0000256" key="4">
    <source>
        <dbReference type="ARBA" id="ARBA00023004"/>
    </source>
</evidence>
<keyword evidence="3" id="KW-0479">Metal-binding</keyword>
<evidence type="ECO:0000313" key="6">
    <source>
        <dbReference type="EMBL" id="MCK8486174.1"/>
    </source>
</evidence>
<gene>
    <name evidence="6" type="primary">ric</name>
    <name evidence="6" type="ORF">M0651_03195</name>
</gene>
<name>A0A9X1XVN7_9BACL</name>
<keyword evidence="4" id="KW-0408">Iron</keyword>
<evidence type="ECO:0000259" key="5">
    <source>
        <dbReference type="Pfam" id="PF01814"/>
    </source>
</evidence>
<dbReference type="Gene3D" id="1.20.120.520">
    <property type="entry name" value="nmb1532 protein domain like"/>
    <property type="match status" value="1"/>
</dbReference>
<sequence>MDINPLEFQITDRVRDIVLRFPKAADYFRQRKIDFCCGGNRPITEAAEESGVPAERLLDELNRMMAEHPHTTEGENWLQASSADLVKHIVGKHHRYLREELPEIQKYVTKVSRVHGEGDPHLLEVARLFGELRRELLEHTDKEEAEVFPKMLNWDAGREPEVLGKLQVAIADLESEHDGAGNILKQLRELTEDFQPPTHACTTYRLTYARLEELEGMTFTHVHLENNVLFPRYTEVRDI</sequence>
<dbReference type="PANTHER" id="PTHR36438:SF1">
    <property type="entry name" value="IRON-SULFUR CLUSTER REPAIR PROTEIN YTFE"/>
    <property type="match status" value="1"/>
</dbReference>